<proteinExistence type="predicted"/>
<organism evidence="2 3">
    <name type="scientific">Sutcliffiella rhizosphaerae</name>
    <dbReference type="NCBI Taxonomy" id="2880967"/>
    <lineage>
        <taxon>Bacteria</taxon>
        <taxon>Bacillati</taxon>
        <taxon>Bacillota</taxon>
        <taxon>Bacilli</taxon>
        <taxon>Bacillales</taxon>
        <taxon>Bacillaceae</taxon>
        <taxon>Sutcliffiella</taxon>
    </lineage>
</organism>
<name>A0ABM8YI46_9BACI</name>
<evidence type="ECO:0000256" key="1">
    <source>
        <dbReference type="SAM" id="SignalP"/>
    </source>
</evidence>
<comment type="caution">
    <text evidence="2">The sequence shown here is derived from an EMBL/GenBank/DDBJ whole genome shotgun (WGS) entry which is preliminary data.</text>
</comment>
<accession>A0ABM8YI46</accession>
<feature type="chain" id="PRO_5047159684" evidence="1">
    <location>
        <begin position="25"/>
        <end position="39"/>
    </location>
</feature>
<feature type="signal peptide" evidence="1">
    <location>
        <begin position="1"/>
        <end position="24"/>
    </location>
</feature>
<gene>
    <name evidence="2" type="ORF">BACCIP111883_00168</name>
</gene>
<evidence type="ECO:0000313" key="2">
    <source>
        <dbReference type="EMBL" id="CAG9619401.1"/>
    </source>
</evidence>
<keyword evidence="3" id="KW-1185">Reference proteome</keyword>
<keyword evidence="1" id="KW-0732">Signal</keyword>
<evidence type="ECO:0000313" key="3">
    <source>
        <dbReference type="Proteomes" id="UP000789833"/>
    </source>
</evidence>
<dbReference type="Proteomes" id="UP000789833">
    <property type="component" value="Unassembled WGS sequence"/>
</dbReference>
<reference evidence="2 3" key="1">
    <citation type="submission" date="2021-10" db="EMBL/GenBank/DDBJ databases">
        <authorList>
            <person name="Criscuolo A."/>
        </authorList>
    </citation>
    <scope>NUCLEOTIDE SEQUENCE [LARGE SCALE GENOMIC DNA]</scope>
    <source>
        <strain evidence="3">CIP 111883</strain>
    </source>
</reference>
<dbReference type="EMBL" id="CAKJTJ010000001">
    <property type="protein sequence ID" value="CAG9619401.1"/>
    <property type="molecule type" value="Genomic_DNA"/>
</dbReference>
<sequence>MKKFLITTLLVSLALIGSHGVASAAPTGGFDTQELPYQH</sequence>
<protein>
    <submittedName>
        <fullName evidence="2">Uncharacterized protein</fullName>
    </submittedName>
</protein>